<evidence type="ECO:0000313" key="4">
    <source>
        <dbReference type="EMBL" id="MPW15132.1"/>
    </source>
</evidence>
<evidence type="ECO:0000313" key="5">
    <source>
        <dbReference type="Proteomes" id="UP000234562"/>
    </source>
</evidence>
<dbReference type="AlphaFoldDB" id="A0A1B2IQP4"/>
<reference evidence="3" key="4">
    <citation type="submission" date="2020-07" db="EMBL/GenBank/DDBJ databases">
        <title>Draft genome sequence of Lactobacillus helveticus strain JCM 1062.</title>
        <authorList>
            <person name="Endo A."/>
            <person name="Maeno S."/>
            <person name="Kido Y."/>
        </authorList>
    </citation>
    <scope>NUCLEOTIDE SEQUENCE</scope>
    <source>
        <strain evidence="3">JCM 1062</strain>
    </source>
</reference>
<feature type="chain" id="PRO_5042684518" evidence="1">
    <location>
        <begin position="22"/>
        <end position="214"/>
    </location>
</feature>
<evidence type="ECO:0000313" key="2">
    <source>
        <dbReference type="EMBL" id="AUI73920.1"/>
    </source>
</evidence>
<dbReference type="EMBL" id="CP015496">
    <property type="protein sequence ID" value="AUI73920.1"/>
    <property type="molecule type" value="Genomic_DNA"/>
</dbReference>
<dbReference type="EMBL" id="BLYV01000394">
    <property type="protein sequence ID" value="GFP13911.1"/>
    <property type="molecule type" value="Genomic_DNA"/>
</dbReference>
<dbReference type="OMA" id="KEGYIMR"/>
<reference evidence="2" key="2">
    <citation type="journal article" date="2018" name="Front. Microbiol.">
        <title>Comparative Genomics of Completely Sequenced Lactobacillus helveticus Genomes Provides Insights into Strain-Specific Genes and Resolves Metagenomics Data Down to the Strain Level.</title>
        <authorList>
            <person name="Schmid M."/>
            <person name="Muri J."/>
            <person name="Melidis D."/>
            <person name="Varadarajan A.R."/>
            <person name="Somerville V."/>
            <person name="Wicki A."/>
            <person name="Moser A."/>
            <person name="Bourqui M."/>
            <person name="Wenzel C."/>
            <person name="Eugster-Meier E."/>
            <person name="Frey J.E."/>
            <person name="Irmler S."/>
            <person name="Ahrens C.H."/>
        </authorList>
    </citation>
    <scope>NUCLEOTIDE SEQUENCE</scope>
    <source>
        <strain evidence="2">FAM8105</strain>
    </source>
</reference>
<evidence type="ECO:0000313" key="6">
    <source>
        <dbReference type="Proteomes" id="UP000430466"/>
    </source>
</evidence>
<dbReference type="Proteomes" id="UP000430466">
    <property type="component" value="Unassembled WGS sequence"/>
</dbReference>
<gene>
    <name evidence="4" type="ORF">GDZ32_10215</name>
    <name evidence="2" type="ORF">Lh8105_03200</name>
    <name evidence="3" type="ORF">LHEJCM1062_17830</name>
</gene>
<reference evidence="5" key="1">
    <citation type="submission" date="2016-05" db="EMBL/GenBank/DDBJ databases">
        <title>Genome sequence of Lactobacillus helveticus FAM8105.</title>
        <authorList>
            <person name="Ahrens C."/>
            <person name="Schmid M."/>
        </authorList>
    </citation>
    <scope>NUCLEOTIDE SEQUENCE [LARGE SCALE GENOMIC DNA]</scope>
    <source>
        <strain evidence="5">FAM8105</strain>
    </source>
</reference>
<dbReference type="Proteomes" id="UP000630086">
    <property type="component" value="Unassembled WGS sequence"/>
</dbReference>
<dbReference type="OrthoDB" id="2319138at2"/>
<sequence length="214" mass="23629">MKFQKLIAGAILLTGSLAVLSVVPQSVSATSTESTPVAVGKNKASFTKEGYIMRILNDKDASKIYVGKSNYKKLVKNITPSKKAKTISPKKVQKVKFRIEKVLNVKGRGAGAPVYLVASKDKKYSSWTTQSGLQYYYLNSKAMKNVKKPLMRIANRLNTSLKKANNKRDFNAAMKAAKKLHGNQRKFVLRSLKQLKKDGSMNVGGTNLLIFGLQ</sequence>
<feature type="signal peptide" evidence="1">
    <location>
        <begin position="1"/>
        <end position="21"/>
    </location>
</feature>
<accession>A0A1B2IQP4</accession>
<organism evidence="4 6">
    <name type="scientific">Lactobacillus helveticus</name>
    <name type="common">Lactobacillus suntoryeus</name>
    <dbReference type="NCBI Taxonomy" id="1587"/>
    <lineage>
        <taxon>Bacteria</taxon>
        <taxon>Bacillati</taxon>
        <taxon>Bacillota</taxon>
        <taxon>Bacilli</taxon>
        <taxon>Lactobacillales</taxon>
        <taxon>Lactobacillaceae</taxon>
        <taxon>Lactobacillus</taxon>
    </lineage>
</organism>
<evidence type="ECO:0000313" key="3">
    <source>
        <dbReference type="EMBL" id="GFP13911.1"/>
    </source>
</evidence>
<dbReference type="EMBL" id="WHOE01000130">
    <property type="protein sequence ID" value="MPW15132.1"/>
    <property type="molecule type" value="Genomic_DNA"/>
</dbReference>
<dbReference type="RefSeq" id="WP_003629734.1">
    <property type="nucleotide sequence ID" value="NZ_AP023028.1"/>
</dbReference>
<evidence type="ECO:0000256" key="1">
    <source>
        <dbReference type="SAM" id="SignalP"/>
    </source>
</evidence>
<keyword evidence="1" id="KW-0732">Signal</keyword>
<reference evidence="4 6" key="3">
    <citation type="submission" date="2019-10" db="EMBL/GenBank/DDBJ databases">
        <title>Draft genome sequences of Lactobacillus strains.</title>
        <authorList>
            <person name="Cho G.-S."/>
            <person name="Fagbemigun O."/>
            <person name="Brinks E."/>
            <person name="Franz C.M.A.P."/>
        </authorList>
    </citation>
    <scope>NUCLEOTIDE SEQUENCE [LARGE SCALE GENOMIC DNA]</scope>
    <source>
        <strain evidence="4 6">313</strain>
    </source>
</reference>
<protein>
    <submittedName>
        <fullName evidence="4">Uncharacterized protein</fullName>
    </submittedName>
</protein>
<name>A0A1B2IQP4_LACHE</name>
<dbReference type="Proteomes" id="UP000234562">
    <property type="component" value="Chromosome"/>
</dbReference>
<proteinExistence type="predicted"/>